<evidence type="ECO:0000313" key="3">
    <source>
        <dbReference type="Proteomes" id="UP000830116"/>
    </source>
</evidence>
<proteinExistence type="predicted"/>
<dbReference type="EMBL" id="CP093442">
    <property type="protein sequence ID" value="UOF01064.1"/>
    <property type="molecule type" value="Genomic_DNA"/>
</dbReference>
<dbReference type="Proteomes" id="UP000830116">
    <property type="component" value="Chromosome"/>
</dbReference>
<evidence type="ECO:0000313" key="2">
    <source>
        <dbReference type="EMBL" id="UOF01064.1"/>
    </source>
</evidence>
<keyword evidence="3" id="KW-1185">Reference proteome</keyword>
<sequence length="248" mass="27183">MKSSLFLLLIFLSPLAQARVFNINKENFAAYFLGTTGASNIGTSAVDDESSQTVTFDDETNYNFTGEFGLVYSRPWLSLRFGFEILRPWVLETKANNGTDDLYTAKVDLLGYIPKVTAEINLQGTNTYRSFLSVSAGTANLTMKNDYTLTAAGSAAYAGVTDHSVEAKGTAPLLAASLGYEGFMTDTTTILVEFGYRQLNFDNMKYSKDVATFSGAKTSGSEVLKVDGEKREFDFTGGFISIGFRFYM</sequence>
<dbReference type="RefSeq" id="WP_243537315.1">
    <property type="nucleotide sequence ID" value="NZ_CP093442.1"/>
</dbReference>
<feature type="chain" id="PRO_5047036431" description="Outer membrane protein beta-barrel domain-containing protein" evidence="1">
    <location>
        <begin position="19"/>
        <end position="248"/>
    </location>
</feature>
<evidence type="ECO:0008006" key="4">
    <source>
        <dbReference type="Google" id="ProtNLM"/>
    </source>
</evidence>
<evidence type="ECO:0000256" key="1">
    <source>
        <dbReference type="SAM" id="SignalP"/>
    </source>
</evidence>
<organism evidence="2 3">
    <name type="scientific">Bdellovibrio reynosensis</name>
    <dbReference type="NCBI Taxonomy" id="2835041"/>
    <lineage>
        <taxon>Bacteria</taxon>
        <taxon>Pseudomonadati</taxon>
        <taxon>Bdellovibrionota</taxon>
        <taxon>Bdellovibrionia</taxon>
        <taxon>Bdellovibrionales</taxon>
        <taxon>Pseudobdellovibrionaceae</taxon>
        <taxon>Bdellovibrio</taxon>
    </lineage>
</organism>
<gene>
    <name evidence="2" type="ORF">MNR06_15290</name>
</gene>
<keyword evidence="1" id="KW-0732">Signal</keyword>
<accession>A0ABY4C9B4</accession>
<reference evidence="2" key="1">
    <citation type="submission" date="2022-03" db="EMBL/GenBank/DDBJ databases">
        <title>Genome Identification and Characterization of new species Bdellovibrio reynosense LBG001 sp. nov. from a Mexico soil sample.</title>
        <authorList>
            <person name="Camilli A."/>
            <person name="Ajao Y."/>
            <person name="Guo X."/>
        </authorList>
    </citation>
    <scope>NUCLEOTIDE SEQUENCE</scope>
    <source>
        <strain evidence="2">LBG001</strain>
    </source>
</reference>
<feature type="signal peptide" evidence="1">
    <location>
        <begin position="1"/>
        <end position="18"/>
    </location>
</feature>
<name>A0ABY4C9B4_9BACT</name>
<protein>
    <recommendedName>
        <fullName evidence="4">Outer membrane protein beta-barrel domain-containing protein</fullName>
    </recommendedName>
</protein>